<dbReference type="GO" id="GO:0008270">
    <property type="term" value="F:zinc ion binding"/>
    <property type="evidence" value="ECO:0007669"/>
    <property type="project" value="UniProtKB-KW"/>
</dbReference>
<feature type="domain" description="C3H1-type" evidence="7">
    <location>
        <begin position="33"/>
        <end position="60"/>
    </location>
</feature>
<dbReference type="Pfam" id="PF00642">
    <property type="entry name" value="zf-CCCH"/>
    <property type="match status" value="2"/>
</dbReference>
<proteinExistence type="predicted"/>
<evidence type="ECO:0000256" key="3">
    <source>
        <dbReference type="ARBA" id="ARBA00022771"/>
    </source>
</evidence>
<evidence type="ECO:0000259" key="7">
    <source>
        <dbReference type="PROSITE" id="PS50103"/>
    </source>
</evidence>
<feature type="domain" description="C3H1-type" evidence="7">
    <location>
        <begin position="310"/>
        <end position="337"/>
    </location>
</feature>
<dbReference type="InterPro" id="IPR036855">
    <property type="entry name" value="Znf_CCCH_sf"/>
</dbReference>
<evidence type="ECO:0000313" key="9">
    <source>
        <dbReference type="Proteomes" id="UP000053820"/>
    </source>
</evidence>
<dbReference type="SMART" id="SM00356">
    <property type="entry name" value="ZnF_C3H1"/>
    <property type="match status" value="3"/>
</dbReference>
<dbReference type="GO" id="GO:0003729">
    <property type="term" value="F:mRNA binding"/>
    <property type="evidence" value="ECO:0007669"/>
    <property type="project" value="InterPro"/>
</dbReference>
<dbReference type="HOGENOM" id="CLU_577540_0_0_1"/>
<dbReference type="InterPro" id="IPR045877">
    <property type="entry name" value="ZFP36-like"/>
</dbReference>
<organism evidence="8 9">
    <name type="scientific">Hydnomerulius pinastri MD-312</name>
    <dbReference type="NCBI Taxonomy" id="994086"/>
    <lineage>
        <taxon>Eukaryota</taxon>
        <taxon>Fungi</taxon>
        <taxon>Dikarya</taxon>
        <taxon>Basidiomycota</taxon>
        <taxon>Agaricomycotina</taxon>
        <taxon>Agaricomycetes</taxon>
        <taxon>Agaricomycetidae</taxon>
        <taxon>Boletales</taxon>
        <taxon>Boletales incertae sedis</taxon>
        <taxon>Leucogyrophana</taxon>
    </lineage>
</organism>
<evidence type="ECO:0000256" key="5">
    <source>
        <dbReference type="PROSITE-ProRule" id="PRU00723"/>
    </source>
</evidence>
<dbReference type="PANTHER" id="PTHR12547:SF18">
    <property type="entry name" value="PROTEIN TIS11"/>
    <property type="match status" value="1"/>
</dbReference>
<feature type="region of interest" description="Disordered" evidence="6">
    <location>
        <begin position="262"/>
        <end position="284"/>
    </location>
</feature>
<dbReference type="OrthoDB" id="411372at2759"/>
<keyword evidence="2" id="KW-0677">Repeat</keyword>
<sequence>MRYTSEDTCAAEQQAFTVAQNASSPPRTTLARNYSASVCRYYQAGYCRRGSTCHFAHGSKADQSEAGHPKQRGQDYIAYLPDQTPVYHPRNSQAPSLLLWQPYSSSFSPSFDPRYGLLQSSDASPDYPDDTSDPSSSEFSSSTTNFDRDVRAALESVRTKGSGSPAIRGLVGPHGDFGVSLSREYAINSGFKAEAFRGRAASMGNYFSNWLPVVYSQPIFLPLQDDLRKKPLAYKTKPCRFFATNGKCTSGNKCTFIHEVEPEKGKSSPDPELPGDAHLPPKPVNKYDDYKTKDYYPISWRVIGGGVMMGGERRMCRAFLAGHCKYGEDCKLAHETELDEDPDGVVELKIGVISTGDKSPSEPPKRQATQKAPRRTRSHKRKSLKVQCLDPNQVEGVQPMAHDPKSQTVSNSNDTRVRDGPAGSGRGWSNEKEVVSPKSQATTSPLHRRTRSMTIPTSPPLPHITSPNYAAEL</sequence>
<gene>
    <name evidence="8" type="ORF">HYDPIDRAFT_114172</name>
</gene>
<reference evidence="8 9" key="1">
    <citation type="submission" date="2014-04" db="EMBL/GenBank/DDBJ databases">
        <title>Evolutionary Origins and Diversification of the Mycorrhizal Mutualists.</title>
        <authorList>
            <consortium name="DOE Joint Genome Institute"/>
            <consortium name="Mycorrhizal Genomics Consortium"/>
            <person name="Kohler A."/>
            <person name="Kuo A."/>
            <person name="Nagy L.G."/>
            <person name="Floudas D."/>
            <person name="Copeland A."/>
            <person name="Barry K.W."/>
            <person name="Cichocki N."/>
            <person name="Veneault-Fourrey C."/>
            <person name="LaButti K."/>
            <person name="Lindquist E.A."/>
            <person name="Lipzen A."/>
            <person name="Lundell T."/>
            <person name="Morin E."/>
            <person name="Murat C."/>
            <person name="Riley R."/>
            <person name="Ohm R."/>
            <person name="Sun H."/>
            <person name="Tunlid A."/>
            <person name="Henrissat B."/>
            <person name="Grigoriev I.V."/>
            <person name="Hibbett D.S."/>
            <person name="Martin F."/>
        </authorList>
    </citation>
    <scope>NUCLEOTIDE SEQUENCE [LARGE SCALE GENOMIC DNA]</scope>
    <source>
        <strain evidence="8 9">MD-312</strain>
    </source>
</reference>
<keyword evidence="4 5" id="KW-0862">Zinc</keyword>
<evidence type="ECO:0000256" key="4">
    <source>
        <dbReference type="ARBA" id="ARBA00022833"/>
    </source>
</evidence>
<name>A0A0C9W6I1_9AGAM</name>
<feature type="zinc finger region" description="C3H1-type" evidence="5">
    <location>
        <begin position="310"/>
        <end position="337"/>
    </location>
</feature>
<feature type="region of interest" description="Disordered" evidence="6">
    <location>
        <begin position="353"/>
        <end position="473"/>
    </location>
</feature>
<evidence type="ECO:0000256" key="2">
    <source>
        <dbReference type="ARBA" id="ARBA00022737"/>
    </source>
</evidence>
<dbReference type="SUPFAM" id="SSF90229">
    <property type="entry name" value="CCCH zinc finger"/>
    <property type="match status" value="2"/>
</dbReference>
<keyword evidence="1 5" id="KW-0479">Metal-binding</keyword>
<dbReference type="InterPro" id="IPR000571">
    <property type="entry name" value="Znf_CCCH"/>
</dbReference>
<feature type="zinc finger region" description="C3H1-type" evidence="5">
    <location>
        <begin position="33"/>
        <end position="60"/>
    </location>
</feature>
<evidence type="ECO:0000313" key="8">
    <source>
        <dbReference type="EMBL" id="KIJ62528.1"/>
    </source>
</evidence>
<dbReference type="Pfam" id="PF14608">
    <property type="entry name" value="zf-CCCH_2"/>
    <property type="match status" value="1"/>
</dbReference>
<dbReference type="Proteomes" id="UP000053820">
    <property type="component" value="Unassembled WGS sequence"/>
</dbReference>
<dbReference type="AlphaFoldDB" id="A0A0C9W6I1"/>
<dbReference type="PROSITE" id="PS50103">
    <property type="entry name" value="ZF_C3H1"/>
    <property type="match status" value="3"/>
</dbReference>
<accession>A0A0C9W6I1</accession>
<evidence type="ECO:0000256" key="6">
    <source>
        <dbReference type="SAM" id="MobiDB-lite"/>
    </source>
</evidence>
<protein>
    <recommendedName>
        <fullName evidence="7">C3H1-type domain-containing protein</fullName>
    </recommendedName>
</protein>
<feature type="domain" description="C3H1-type" evidence="7">
    <location>
        <begin position="233"/>
        <end position="261"/>
    </location>
</feature>
<keyword evidence="3 5" id="KW-0863">Zinc-finger</keyword>
<feature type="compositionally biased region" description="Basic residues" evidence="6">
    <location>
        <begin position="372"/>
        <end position="384"/>
    </location>
</feature>
<evidence type="ECO:0000256" key="1">
    <source>
        <dbReference type="ARBA" id="ARBA00022723"/>
    </source>
</evidence>
<keyword evidence="9" id="KW-1185">Reference proteome</keyword>
<feature type="compositionally biased region" description="Low complexity" evidence="6">
    <location>
        <begin position="133"/>
        <end position="144"/>
    </location>
</feature>
<feature type="zinc finger region" description="C3H1-type" evidence="5">
    <location>
        <begin position="233"/>
        <end position="261"/>
    </location>
</feature>
<dbReference type="Gene3D" id="4.10.1000.10">
    <property type="entry name" value="Zinc finger, CCCH-type"/>
    <property type="match status" value="3"/>
</dbReference>
<dbReference type="PANTHER" id="PTHR12547">
    <property type="entry name" value="CCCH ZINC FINGER/TIS11-RELATED"/>
    <property type="match status" value="1"/>
</dbReference>
<feature type="region of interest" description="Disordered" evidence="6">
    <location>
        <begin position="118"/>
        <end position="144"/>
    </location>
</feature>
<dbReference type="EMBL" id="KN839854">
    <property type="protein sequence ID" value="KIJ62528.1"/>
    <property type="molecule type" value="Genomic_DNA"/>
</dbReference>